<evidence type="ECO:0000313" key="2">
    <source>
        <dbReference type="Proteomes" id="UP000680045"/>
    </source>
</evidence>
<organism evidence="1 2">
    <name type="scientific">Peribacillus frigoritolerans</name>
    <dbReference type="NCBI Taxonomy" id="450367"/>
    <lineage>
        <taxon>Bacteria</taxon>
        <taxon>Bacillati</taxon>
        <taxon>Bacillota</taxon>
        <taxon>Bacilli</taxon>
        <taxon>Bacillales</taxon>
        <taxon>Bacillaceae</taxon>
        <taxon>Peribacillus</taxon>
    </lineage>
</organism>
<dbReference type="Pfam" id="PF08795">
    <property type="entry name" value="DUF1796"/>
    <property type="match status" value="1"/>
</dbReference>
<proteinExistence type="predicted"/>
<reference evidence="1" key="1">
    <citation type="submission" date="2021-04" db="EMBL/GenBank/DDBJ databases">
        <title>Whole genome sequencing of Enterococci isolates from hospitalized patients.</title>
        <authorList>
            <person name="Ogoti B.M."/>
            <person name="Onyambu F.G."/>
        </authorList>
    </citation>
    <scope>NUCLEOTIDE SEQUENCE</scope>
    <source>
        <strain evidence="1">242</strain>
    </source>
</reference>
<evidence type="ECO:0000313" key="1">
    <source>
        <dbReference type="EMBL" id="MBR8643797.1"/>
    </source>
</evidence>
<accession>A0A941FPG4</accession>
<dbReference type="EMBL" id="JAGTPW010000001">
    <property type="protein sequence ID" value="MBR8643797.1"/>
    <property type="molecule type" value="Genomic_DNA"/>
</dbReference>
<sequence length="121" mass="13982">MKLTEIKKSYDIIIPCGSACTPALNLRRLGLRRFSLPLDWVFTESFAEVARLYSNQFKEYMELKNLTLVDGSGTYFDDDIDINAVNTYFVRDNHYKVTSVHDFPSCLIKNGLKHILISKRI</sequence>
<dbReference type="AlphaFoldDB" id="A0A941FPG4"/>
<dbReference type="InterPro" id="IPR014903">
    <property type="entry name" value="DUF1796"/>
</dbReference>
<dbReference type="Proteomes" id="UP000680045">
    <property type="component" value="Unassembled WGS sequence"/>
</dbReference>
<protein>
    <submittedName>
        <fullName evidence="1">Uncharacterized protein</fullName>
    </submittedName>
</protein>
<comment type="caution">
    <text evidence="1">The sequence shown here is derived from an EMBL/GenBank/DDBJ whole genome shotgun (WGS) entry which is preliminary data.</text>
</comment>
<name>A0A941FPG4_9BACI</name>
<gene>
    <name evidence="1" type="ORF">KEH51_00555</name>
</gene>